<dbReference type="UniPathway" id="UPA00664"/>
<feature type="transmembrane region" description="Helical" evidence="7">
    <location>
        <begin position="238"/>
        <end position="256"/>
    </location>
</feature>
<dbReference type="GO" id="GO:0005886">
    <property type="term" value="C:plasma membrane"/>
    <property type="evidence" value="ECO:0007669"/>
    <property type="project" value="UniProtKB-SubCell"/>
</dbReference>
<comment type="function">
    <text evidence="7">Catalyzes the transfer of the diacylglyceryl group from phosphatidylglycerol to the sulfhydryl group of the N-terminal cysteine of a prolipoprotein, the first step in the formation of mature lipoproteins.</text>
</comment>
<keyword evidence="2 7" id="KW-1003">Cell membrane</keyword>
<dbReference type="InterPro" id="IPR001640">
    <property type="entry name" value="Lgt"/>
</dbReference>
<evidence type="ECO:0000256" key="2">
    <source>
        <dbReference type="ARBA" id="ARBA00022475"/>
    </source>
</evidence>
<dbReference type="GO" id="GO:0008961">
    <property type="term" value="F:phosphatidylglycerol-prolipoprotein diacylglyceryl transferase activity"/>
    <property type="evidence" value="ECO:0007669"/>
    <property type="project" value="UniProtKB-UniRule"/>
</dbReference>
<comment type="caution">
    <text evidence="8">The sequence shown here is derived from an EMBL/GenBank/DDBJ whole genome shotgun (WGS) entry which is preliminary data.</text>
</comment>
<name>A0A370GGF2_9BACI</name>
<feature type="transmembrane region" description="Helical" evidence="7">
    <location>
        <begin position="94"/>
        <end position="111"/>
    </location>
</feature>
<keyword evidence="6 7" id="KW-0472">Membrane</keyword>
<dbReference type="NCBIfam" id="TIGR00544">
    <property type="entry name" value="lgt"/>
    <property type="match status" value="1"/>
</dbReference>
<feature type="transmembrane region" description="Helical" evidence="7">
    <location>
        <begin position="205"/>
        <end position="222"/>
    </location>
</feature>
<keyword evidence="8" id="KW-0449">Lipoprotein</keyword>
<dbReference type="AlphaFoldDB" id="A0A370GGF2"/>
<accession>A0A370GGF2</accession>
<feature type="transmembrane region" description="Helical" evidence="7">
    <location>
        <begin position="20"/>
        <end position="39"/>
    </location>
</feature>
<evidence type="ECO:0000256" key="4">
    <source>
        <dbReference type="ARBA" id="ARBA00022692"/>
    </source>
</evidence>
<evidence type="ECO:0000256" key="1">
    <source>
        <dbReference type="ARBA" id="ARBA00007150"/>
    </source>
</evidence>
<dbReference type="PANTHER" id="PTHR30589:SF0">
    <property type="entry name" value="PHOSPHATIDYLGLYCEROL--PROLIPOPROTEIN DIACYLGLYCERYL TRANSFERASE"/>
    <property type="match status" value="1"/>
</dbReference>
<proteinExistence type="inferred from homology"/>
<comment type="catalytic activity">
    <reaction evidence="7">
        <text>L-cysteinyl-[prolipoprotein] + a 1,2-diacyl-sn-glycero-3-phospho-(1'-sn-glycerol) = an S-1,2-diacyl-sn-glyceryl-L-cysteinyl-[prolipoprotein] + sn-glycerol 1-phosphate + H(+)</text>
        <dbReference type="Rhea" id="RHEA:56712"/>
        <dbReference type="Rhea" id="RHEA-COMP:14679"/>
        <dbReference type="Rhea" id="RHEA-COMP:14680"/>
        <dbReference type="ChEBI" id="CHEBI:15378"/>
        <dbReference type="ChEBI" id="CHEBI:29950"/>
        <dbReference type="ChEBI" id="CHEBI:57685"/>
        <dbReference type="ChEBI" id="CHEBI:64716"/>
        <dbReference type="ChEBI" id="CHEBI:140658"/>
        <dbReference type="EC" id="2.5.1.145"/>
    </reaction>
</comment>
<dbReference type="Pfam" id="PF01790">
    <property type="entry name" value="LGT"/>
    <property type="match status" value="1"/>
</dbReference>
<keyword evidence="5 7" id="KW-1133">Transmembrane helix</keyword>
<comment type="subcellular location">
    <subcellularLocation>
        <location evidence="7">Cell membrane</location>
        <topology evidence="7">Multi-pass membrane protein</topology>
    </subcellularLocation>
</comment>
<dbReference type="RefSeq" id="WP_114746324.1">
    <property type="nucleotide sequence ID" value="NZ_QQAY01000010.1"/>
</dbReference>
<comment type="pathway">
    <text evidence="7">Protein modification; lipoprotein biosynthesis (diacylglyceryl transfer).</text>
</comment>
<evidence type="ECO:0000256" key="6">
    <source>
        <dbReference type="ARBA" id="ARBA00023136"/>
    </source>
</evidence>
<keyword evidence="4 7" id="KW-0812">Transmembrane</keyword>
<dbReference type="EC" id="2.5.1.145" evidence="7"/>
<protein>
    <recommendedName>
        <fullName evidence="7">Phosphatidylglycerol--prolipoprotein diacylglyceryl transferase</fullName>
        <ecNumber evidence="7">2.5.1.145</ecNumber>
    </recommendedName>
</protein>
<dbReference type="PANTHER" id="PTHR30589">
    <property type="entry name" value="PROLIPOPROTEIN DIACYLGLYCERYL TRANSFERASE"/>
    <property type="match status" value="1"/>
</dbReference>
<evidence type="ECO:0000313" key="9">
    <source>
        <dbReference type="Proteomes" id="UP000255326"/>
    </source>
</evidence>
<dbReference type="EMBL" id="QQAY01000010">
    <property type="protein sequence ID" value="RDI41043.1"/>
    <property type="molecule type" value="Genomic_DNA"/>
</dbReference>
<feature type="binding site" evidence="7">
    <location>
        <position position="137"/>
    </location>
    <ligand>
        <name>a 1,2-diacyl-sn-glycero-3-phospho-(1'-sn-glycerol)</name>
        <dbReference type="ChEBI" id="CHEBI:64716"/>
    </ligand>
</feature>
<gene>
    <name evidence="7" type="primary">lgt</name>
    <name evidence="8" type="ORF">DFR59_11044</name>
</gene>
<dbReference type="OrthoDB" id="871140at2"/>
<evidence type="ECO:0000256" key="3">
    <source>
        <dbReference type="ARBA" id="ARBA00022679"/>
    </source>
</evidence>
<evidence type="ECO:0000313" key="8">
    <source>
        <dbReference type="EMBL" id="RDI41043.1"/>
    </source>
</evidence>
<sequence length="272" mass="31233">MNSNLKPLNPIAFHLGPLEVHWYGIIIGCGIALALFLVIREGERRGLPKDTYADLLIWAIPISIICARAYYVLFEWGYYAKHPNEIVQIWNGGIAIHGALIGAIITTLIFCRKKGISFWKVADIAAPSIIIGQAIGRWGNFMNQEAHGGEVTRRFLENLHLPEFIINQMYIDGHYYHPTFLYESIWDFVGFIILMSLRKVNLKRGELFLSYVIWYSIGRFFVEGMRTDSLMLTNTLRMAQVISIVLVVVCIILWVVRRATGMARHRYKDLEN</sequence>
<keyword evidence="9" id="KW-1185">Reference proteome</keyword>
<organism evidence="8 9">
    <name type="scientific">Falsibacillus pallidus</name>
    <dbReference type="NCBI Taxonomy" id="493781"/>
    <lineage>
        <taxon>Bacteria</taxon>
        <taxon>Bacillati</taxon>
        <taxon>Bacillota</taxon>
        <taxon>Bacilli</taxon>
        <taxon>Bacillales</taxon>
        <taxon>Bacillaceae</taxon>
        <taxon>Falsibacillus</taxon>
    </lineage>
</organism>
<dbReference type="PROSITE" id="PS01311">
    <property type="entry name" value="LGT"/>
    <property type="match status" value="1"/>
</dbReference>
<reference evidence="8 9" key="1">
    <citation type="submission" date="2018-07" db="EMBL/GenBank/DDBJ databases">
        <title>Genomic Encyclopedia of Type Strains, Phase IV (KMG-IV): sequencing the most valuable type-strain genomes for metagenomic binning, comparative biology and taxonomic classification.</title>
        <authorList>
            <person name="Goeker M."/>
        </authorList>
    </citation>
    <scope>NUCLEOTIDE SEQUENCE [LARGE SCALE GENOMIC DNA]</scope>
    <source>
        <strain evidence="8 9">DSM 25281</strain>
    </source>
</reference>
<evidence type="ECO:0000256" key="7">
    <source>
        <dbReference type="HAMAP-Rule" id="MF_01147"/>
    </source>
</evidence>
<feature type="transmembrane region" description="Helical" evidence="7">
    <location>
        <begin position="51"/>
        <end position="74"/>
    </location>
</feature>
<comment type="similarity">
    <text evidence="1 7">Belongs to the Lgt family.</text>
</comment>
<dbReference type="Proteomes" id="UP000255326">
    <property type="component" value="Unassembled WGS sequence"/>
</dbReference>
<keyword evidence="3 7" id="KW-0808">Transferase</keyword>
<dbReference type="HAMAP" id="MF_01147">
    <property type="entry name" value="Lgt"/>
    <property type="match status" value="1"/>
</dbReference>
<dbReference type="GO" id="GO:0042158">
    <property type="term" value="P:lipoprotein biosynthetic process"/>
    <property type="evidence" value="ECO:0007669"/>
    <property type="project" value="UniProtKB-UniRule"/>
</dbReference>
<evidence type="ECO:0000256" key="5">
    <source>
        <dbReference type="ARBA" id="ARBA00022989"/>
    </source>
</evidence>